<organism evidence="3 4">
    <name type="scientific">Telmatospirillum siberiense</name>
    <dbReference type="NCBI Taxonomy" id="382514"/>
    <lineage>
        <taxon>Bacteria</taxon>
        <taxon>Pseudomonadati</taxon>
        <taxon>Pseudomonadota</taxon>
        <taxon>Alphaproteobacteria</taxon>
        <taxon>Rhodospirillales</taxon>
        <taxon>Rhodospirillaceae</taxon>
        <taxon>Telmatospirillum</taxon>
    </lineage>
</organism>
<dbReference type="GO" id="GO:0006751">
    <property type="term" value="P:glutathione catabolic process"/>
    <property type="evidence" value="ECO:0007669"/>
    <property type="project" value="InterPro"/>
</dbReference>
<protein>
    <recommendedName>
        <fullName evidence="1">glutathione-specific gamma-glutamylcyclotransferase</fullName>
        <ecNumber evidence="1">4.3.2.7</ecNumber>
    </recommendedName>
</protein>
<accession>A0A2N3Q0K2</accession>
<evidence type="ECO:0000256" key="2">
    <source>
        <dbReference type="ARBA" id="ARBA00023239"/>
    </source>
</evidence>
<dbReference type="CDD" id="cd06661">
    <property type="entry name" value="GGCT_like"/>
    <property type="match status" value="1"/>
</dbReference>
<dbReference type="GO" id="GO:0016740">
    <property type="term" value="F:transferase activity"/>
    <property type="evidence" value="ECO:0007669"/>
    <property type="project" value="UniProtKB-KW"/>
</dbReference>
<dbReference type="SUPFAM" id="SSF110857">
    <property type="entry name" value="Gamma-glutamyl cyclotransferase-like"/>
    <property type="match status" value="1"/>
</dbReference>
<dbReference type="Pfam" id="PF04752">
    <property type="entry name" value="ChaC"/>
    <property type="match status" value="1"/>
</dbReference>
<dbReference type="AlphaFoldDB" id="A0A2N3Q0K2"/>
<keyword evidence="4" id="KW-1185">Reference proteome</keyword>
<sequence>MDGSFWVFAYGSLIWQPGFEFAEVRKATLSGWHRAMCILSTHYRGSAETPGLVLGLDHGGSCRGLAYRIAEDKVESVRGYLQEREMVSGVYVPKFIRLRLQDGRDVRGYVFVARRDHKQYAGSLPPERAAQLIHQGRGSTGSSRDYLASTVAHLDRLGLHDKALRRLLDLVDGGRNPVQAVR</sequence>
<dbReference type="InterPro" id="IPR006840">
    <property type="entry name" value="ChaC"/>
</dbReference>
<dbReference type="GO" id="GO:0061928">
    <property type="term" value="F:glutathione specific gamma-glutamylcyclotransferase activity"/>
    <property type="evidence" value="ECO:0007669"/>
    <property type="project" value="UniProtKB-EC"/>
</dbReference>
<dbReference type="InterPro" id="IPR036568">
    <property type="entry name" value="GGCT-like_sf"/>
</dbReference>
<gene>
    <name evidence="3" type="ORF">CWS72_03430</name>
</gene>
<dbReference type="InterPro" id="IPR013024">
    <property type="entry name" value="GGCT-like"/>
</dbReference>
<proteinExistence type="predicted"/>
<dbReference type="Proteomes" id="UP000233293">
    <property type="component" value="Unassembled WGS sequence"/>
</dbReference>
<dbReference type="EC" id="4.3.2.7" evidence="1"/>
<dbReference type="PANTHER" id="PTHR12192">
    <property type="entry name" value="CATION TRANSPORT PROTEIN CHAC-RELATED"/>
    <property type="match status" value="1"/>
</dbReference>
<dbReference type="PANTHER" id="PTHR12192:SF2">
    <property type="entry name" value="GLUTATHIONE-SPECIFIC GAMMA-GLUTAMYLCYCLOTRANSFERASE 2"/>
    <property type="match status" value="1"/>
</dbReference>
<dbReference type="RefSeq" id="WP_101249150.1">
    <property type="nucleotide sequence ID" value="NZ_PIUM01000002.1"/>
</dbReference>
<evidence type="ECO:0000313" key="3">
    <source>
        <dbReference type="EMBL" id="PKU26189.1"/>
    </source>
</evidence>
<dbReference type="OrthoDB" id="9795692at2"/>
<dbReference type="GO" id="GO:0005737">
    <property type="term" value="C:cytoplasm"/>
    <property type="evidence" value="ECO:0007669"/>
    <property type="project" value="TreeGrafter"/>
</dbReference>
<evidence type="ECO:0000256" key="1">
    <source>
        <dbReference type="ARBA" id="ARBA00012344"/>
    </source>
</evidence>
<evidence type="ECO:0000313" key="4">
    <source>
        <dbReference type="Proteomes" id="UP000233293"/>
    </source>
</evidence>
<name>A0A2N3Q0K2_9PROT</name>
<dbReference type="Gene3D" id="3.10.490.10">
    <property type="entry name" value="Gamma-glutamyl cyclotransferase-like"/>
    <property type="match status" value="1"/>
</dbReference>
<dbReference type="EMBL" id="PIUM01000002">
    <property type="protein sequence ID" value="PKU26189.1"/>
    <property type="molecule type" value="Genomic_DNA"/>
</dbReference>
<comment type="caution">
    <text evidence="3">The sequence shown here is derived from an EMBL/GenBank/DDBJ whole genome shotgun (WGS) entry which is preliminary data.</text>
</comment>
<keyword evidence="3" id="KW-0808">Transferase</keyword>
<reference evidence="4" key="1">
    <citation type="submission" date="2017-12" db="EMBL/GenBank/DDBJ databases">
        <title>Draft genome sequence of Telmatospirillum siberiense 26-4b1T, an acidotolerant peatland alphaproteobacterium potentially involved in sulfur cycling.</title>
        <authorList>
            <person name="Hausmann B."/>
            <person name="Pjevac P."/>
            <person name="Schreck K."/>
            <person name="Herbold C.W."/>
            <person name="Daims H."/>
            <person name="Wagner M."/>
            <person name="Pester M."/>
            <person name="Loy A."/>
        </authorList>
    </citation>
    <scope>NUCLEOTIDE SEQUENCE [LARGE SCALE GENOMIC DNA]</scope>
    <source>
        <strain evidence="4">26-4b1</strain>
    </source>
</reference>
<keyword evidence="2" id="KW-0456">Lyase</keyword>